<dbReference type="Pfam" id="PF06969">
    <property type="entry name" value="HemN_C"/>
    <property type="match status" value="1"/>
</dbReference>
<evidence type="ECO:0000313" key="6">
    <source>
        <dbReference type="Proteomes" id="UP000824109"/>
    </source>
</evidence>
<keyword evidence="3" id="KW-0479">Metal-binding</keyword>
<keyword evidence="3" id="KW-0408">Iron</keyword>
<dbReference type="SFLD" id="SFLDG01065">
    <property type="entry name" value="anaerobic_coproporphyrinogen-I"/>
    <property type="match status" value="1"/>
</dbReference>
<dbReference type="Pfam" id="PF04055">
    <property type="entry name" value="Radical_SAM"/>
    <property type="match status" value="1"/>
</dbReference>
<name>A0A9D1MA14_9FIRM</name>
<comment type="subcellular location">
    <subcellularLocation>
        <location evidence="3">Cytoplasm</location>
    </subcellularLocation>
</comment>
<keyword evidence="3" id="KW-0349">Heme</keyword>
<keyword evidence="3" id="KW-0963">Cytoplasm</keyword>
<keyword evidence="3" id="KW-0004">4Fe-4S</keyword>
<dbReference type="AlphaFoldDB" id="A0A9D1MA14"/>
<comment type="function">
    <text evidence="3">Probably acts as a heme chaperone, transferring heme to an unknown acceptor. Binds one molecule of heme per monomer, possibly covalently. Binds 1 [4Fe-4S] cluster. The cluster is coordinated with 3 cysteines and an exchangeable S-adenosyl-L-methionine.</text>
</comment>
<dbReference type="Proteomes" id="UP000824109">
    <property type="component" value="Unassembled WGS sequence"/>
</dbReference>
<feature type="domain" description="Radical SAM core" evidence="4">
    <location>
        <begin position="1"/>
        <end position="228"/>
    </location>
</feature>
<dbReference type="NCBIfam" id="TIGR00539">
    <property type="entry name" value="hemN_rel"/>
    <property type="match status" value="1"/>
</dbReference>
<proteinExistence type="inferred from homology"/>
<dbReference type="CDD" id="cd01335">
    <property type="entry name" value="Radical_SAM"/>
    <property type="match status" value="1"/>
</dbReference>
<dbReference type="PROSITE" id="PS51918">
    <property type="entry name" value="RADICAL_SAM"/>
    <property type="match status" value="1"/>
</dbReference>
<dbReference type="InterPro" id="IPR004559">
    <property type="entry name" value="HemW-like"/>
</dbReference>
<dbReference type="SFLD" id="SFLDF00562">
    <property type="entry name" value="HemN-like__clustered_with_heat"/>
    <property type="match status" value="1"/>
</dbReference>
<dbReference type="SMART" id="SM00729">
    <property type="entry name" value="Elp3"/>
    <property type="match status" value="1"/>
</dbReference>
<reference evidence="5" key="2">
    <citation type="journal article" date="2021" name="PeerJ">
        <title>Extensive microbial diversity within the chicken gut microbiome revealed by metagenomics and culture.</title>
        <authorList>
            <person name="Gilroy R."/>
            <person name="Ravi A."/>
            <person name="Getino M."/>
            <person name="Pursley I."/>
            <person name="Horton D.L."/>
            <person name="Alikhan N.F."/>
            <person name="Baker D."/>
            <person name="Gharbi K."/>
            <person name="Hall N."/>
            <person name="Watson M."/>
            <person name="Adriaenssens E.M."/>
            <person name="Foster-Nyarko E."/>
            <person name="Jarju S."/>
            <person name="Secka A."/>
            <person name="Antonio M."/>
            <person name="Oren A."/>
            <person name="Chaudhuri R.R."/>
            <person name="La Ragione R."/>
            <person name="Hildebrand F."/>
            <person name="Pallen M.J."/>
        </authorList>
    </citation>
    <scope>NUCLEOTIDE SEQUENCE</scope>
    <source>
        <strain evidence="5">USAMLcec3-3695</strain>
    </source>
</reference>
<dbReference type="Gene3D" id="3.80.30.20">
    <property type="entry name" value="tm_1862 like domain"/>
    <property type="match status" value="1"/>
</dbReference>
<dbReference type="InterPro" id="IPR010723">
    <property type="entry name" value="HemN_C"/>
</dbReference>
<dbReference type="GO" id="GO:0046872">
    <property type="term" value="F:metal ion binding"/>
    <property type="evidence" value="ECO:0007669"/>
    <property type="project" value="UniProtKB-UniRule"/>
</dbReference>
<comment type="caution">
    <text evidence="5">The sequence shown here is derived from an EMBL/GenBank/DDBJ whole genome shotgun (WGS) entry which is preliminary data.</text>
</comment>
<dbReference type="InterPro" id="IPR007197">
    <property type="entry name" value="rSAM"/>
</dbReference>
<dbReference type="SFLD" id="SFLDG01082">
    <property type="entry name" value="B12-binding_domain_containing"/>
    <property type="match status" value="1"/>
</dbReference>
<dbReference type="PANTHER" id="PTHR13932">
    <property type="entry name" value="COPROPORPHYRINIGEN III OXIDASE"/>
    <property type="match status" value="1"/>
</dbReference>
<accession>A0A9D1MA14</accession>
<gene>
    <name evidence="5" type="primary">hemW</name>
    <name evidence="5" type="ORF">IAA61_00960</name>
</gene>
<dbReference type="InterPro" id="IPR006638">
    <property type="entry name" value="Elp3/MiaA/NifB-like_rSAM"/>
</dbReference>
<protein>
    <recommendedName>
        <fullName evidence="2 3">Heme chaperone HemW</fullName>
    </recommendedName>
</protein>
<keyword evidence="3" id="KW-0143">Chaperone</keyword>
<dbReference type="GO" id="GO:0006779">
    <property type="term" value="P:porphyrin-containing compound biosynthetic process"/>
    <property type="evidence" value="ECO:0007669"/>
    <property type="project" value="InterPro"/>
</dbReference>
<dbReference type="SFLD" id="SFLDS00029">
    <property type="entry name" value="Radical_SAM"/>
    <property type="match status" value="1"/>
</dbReference>
<evidence type="ECO:0000256" key="3">
    <source>
        <dbReference type="RuleBase" id="RU364116"/>
    </source>
</evidence>
<evidence type="ECO:0000256" key="2">
    <source>
        <dbReference type="ARBA" id="ARBA00017228"/>
    </source>
</evidence>
<dbReference type="PANTHER" id="PTHR13932:SF5">
    <property type="entry name" value="RADICAL S-ADENOSYL METHIONINE DOMAIN-CONTAINING PROTEIN 1, MITOCHONDRIAL"/>
    <property type="match status" value="1"/>
</dbReference>
<evidence type="ECO:0000259" key="4">
    <source>
        <dbReference type="PROSITE" id="PS51918"/>
    </source>
</evidence>
<comment type="similarity">
    <text evidence="1">Belongs to the anaerobic coproporphyrinogen-III oxidase family. HemW subfamily.</text>
</comment>
<keyword evidence="3" id="KW-0949">S-adenosyl-L-methionine</keyword>
<dbReference type="GO" id="GO:0005737">
    <property type="term" value="C:cytoplasm"/>
    <property type="evidence" value="ECO:0007669"/>
    <property type="project" value="UniProtKB-SubCell"/>
</dbReference>
<dbReference type="EMBL" id="DVNB01000012">
    <property type="protein sequence ID" value="HIU56364.1"/>
    <property type="molecule type" value="Genomic_DNA"/>
</dbReference>
<organism evidence="5 6">
    <name type="scientific">Candidatus Ornithomonoglobus merdipullorum</name>
    <dbReference type="NCBI Taxonomy" id="2840895"/>
    <lineage>
        <taxon>Bacteria</taxon>
        <taxon>Bacillati</taxon>
        <taxon>Bacillota</taxon>
        <taxon>Clostridia</taxon>
        <taxon>Candidatus Ornithomonoglobus</taxon>
    </lineage>
</organism>
<dbReference type="InterPro" id="IPR034505">
    <property type="entry name" value="Coproporphyrinogen-III_oxidase"/>
</dbReference>
<evidence type="ECO:0000313" key="5">
    <source>
        <dbReference type="EMBL" id="HIU56364.1"/>
    </source>
</evidence>
<sequence length="368" mass="41312">MAGLYIHIPFCVKKCEYCDFVSYVGREAEFGAYIDALCREMRRYEGEKIDTVFIGGGTPSVLPPEFIKKLCANIEYCFEVKPGAERSMEMNPGTVSEAKIEAMLAGGINRASVGVQSFDDTELRAAGRIHTAKEAEDTVTALDSAGFKNISIDLMQSLPMQTEESFGKSLRTAVSLPIRHISVYSLIIESGTPMSAKYEKGVYVEPDEDEERELYRRTGRFLSKHGFEKYEISNYALPGYESRHNTLYWECGEYIGLGAAAHSYYGGARFSNTRSLREYINGEGLGIGREILTERDRMSEFMMLGLRLVRGISFEDFKTRFGKDFFSVYGNTAEKFAALGLLEFSNGRCRLTERGIDVSNAVMCEFIL</sequence>
<dbReference type="GO" id="GO:0004109">
    <property type="term" value="F:coproporphyrinogen oxidase activity"/>
    <property type="evidence" value="ECO:0007669"/>
    <property type="project" value="InterPro"/>
</dbReference>
<dbReference type="SFLD" id="SFLDF00288">
    <property type="entry name" value="HemN-like__clustered_with_nucl"/>
    <property type="match status" value="1"/>
</dbReference>
<evidence type="ECO:0000256" key="1">
    <source>
        <dbReference type="ARBA" id="ARBA00006100"/>
    </source>
</evidence>
<reference evidence="5" key="1">
    <citation type="submission" date="2020-10" db="EMBL/GenBank/DDBJ databases">
        <authorList>
            <person name="Gilroy R."/>
        </authorList>
    </citation>
    <scope>NUCLEOTIDE SEQUENCE</scope>
    <source>
        <strain evidence="5">USAMLcec3-3695</strain>
    </source>
</reference>
<dbReference type="InterPro" id="IPR023404">
    <property type="entry name" value="rSAM_horseshoe"/>
</dbReference>
<dbReference type="GO" id="GO:0051539">
    <property type="term" value="F:4 iron, 4 sulfur cluster binding"/>
    <property type="evidence" value="ECO:0007669"/>
    <property type="project" value="UniProtKB-UniRule"/>
</dbReference>
<dbReference type="SUPFAM" id="SSF102114">
    <property type="entry name" value="Radical SAM enzymes"/>
    <property type="match status" value="1"/>
</dbReference>
<keyword evidence="3" id="KW-0411">Iron-sulfur</keyword>
<dbReference type="InterPro" id="IPR058240">
    <property type="entry name" value="rSAM_sf"/>
</dbReference>